<dbReference type="PANTHER" id="PTHR43756:SF1">
    <property type="entry name" value="3-PHENYLPROPIONATE_CINNAMIC ACID DIOXYGENASE SUBUNIT ALPHA"/>
    <property type="match status" value="1"/>
</dbReference>
<keyword evidence="4" id="KW-0058">Aromatic hydrocarbons catabolism</keyword>
<dbReference type="InterPro" id="IPR015879">
    <property type="entry name" value="Ring_hydroxy_dOase_asu_C_dom"/>
</dbReference>
<sequence>MKRGREVIDQGFLPAKIFNDPQVYEVERERIFGKAWIYLGHVTELPNKHDYVLRNIADNPLIVTRNADGEIRAMLNACAHRGVQLARGDKGNAKMFRCPYHGWTYTNTGKLAGIPQQKEAYGDAINEAELGLKQVPRLEIFQGMIFGNLDADAMPLDEYLGDMKWYLELLTKRSEGGLQVVGAPQRWIVNADWKLPADNFIGDSYHTQTAHQSIVELGMLPDNPFYAMSGDLIDAGNGHGMGLTGAPPGIPLPPYLGLPEEVVSSAKKRLSREQLQVMEKTNFFHATVFPNLSFLNIMTAKDAQSQLTPIITFRLWQPAGFGKIEIWSWCLVDADAPESYKKEGYEAYLRTFGISGTFEQDDAEVWQTSFSMTGGEMARNMDFNYQMGLTTQKPREDWPGPGKAYNLGYGEWPQRGWHRRWLQYMSGEI</sequence>
<evidence type="ECO:0000256" key="5">
    <source>
        <dbReference type="ARBA" id="ARBA00022964"/>
    </source>
</evidence>
<evidence type="ECO:0000256" key="8">
    <source>
        <dbReference type="ARBA" id="ARBA00023014"/>
    </source>
</evidence>
<dbReference type="PROSITE" id="PS00570">
    <property type="entry name" value="RING_HYDROXYL_ALPHA"/>
    <property type="match status" value="1"/>
</dbReference>
<dbReference type="Pfam" id="PF00355">
    <property type="entry name" value="Rieske"/>
    <property type="match status" value="1"/>
</dbReference>
<protein>
    <submittedName>
        <fullName evidence="11">2-naphthol dioxygenase large oxygenase component</fullName>
    </submittedName>
</protein>
<keyword evidence="7" id="KW-0408">Iron</keyword>
<evidence type="ECO:0000256" key="7">
    <source>
        <dbReference type="ARBA" id="ARBA00023004"/>
    </source>
</evidence>
<organism evidence="11">
    <name type="scientific">Burkholderia sp. BC1</name>
    <dbReference type="NCBI Taxonomy" id="1095370"/>
    <lineage>
        <taxon>Bacteria</taxon>
        <taxon>Pseudomonadati</taxon>
        <taxon>Pseudomonadota</taxon>
        <taxon>Betaproteobacteria</taxon>
        <taxon>Burkholderiales</taxon>
        <taxon>Burkholderiaceae</taxon>
        <taxon>Burkholderia</taxon>
    </lineage>
</organism>
<comment type="similarity">
    <text evidence="1">Belongs to the bacterial ring-hydroxylating dioxygenase alpha subunit family.</text>
</comment>
<feature type="domain" description="Rieske" evidence="10">
    <location>
        <begin position="37"/>
        <end position="118"/>
    </location>
</feature>
<dbReference type="Pfam" id="PF00848">
    <property type="entry name" value="Ring_hydroxyl_A"/>
    <property type="match status" value="1"/>
</dbReference>
<dbReference type="GO" id="GO:0051537">
    <property type="term" value="F:2 iron, 2 sulfur cluster binding"/>
    <property type="evidence" value="ECO:0007669"/>
    <property type="project" value="UniProtKB-KW"/>
</dbReference>
<keyword evidence="3" id="KW-0479">Metal-binding</keyword>
<dbReference type="InterPro" id="IPR017941">
    <property type="entry name" value="Rieske_2Fe-2S"/>
</dbReference>
<dbReference type="AlphaFoldDB" id="A0A1L5SM73"/>
<reference evidence="11" key="1">
    <citation type="submission" date="2016-04" db="EMBL/GenBank/DDBJ databases">
        <title>2-naphthol catabolic nol gene cluster in Burkholderia sp. strain BC1.</title>
        <authorList>
            <person name="Pal Chowdhury P."/>
            <person name="Dutta T.K."/>
        </authorList>
    </citation>
    <scope>NUCLEOTIDE SEQUENCE</scope>
    <source>
        <strain evidence="11">BC1</strain>
    </source>
</reference>
<keyword evidence="6" id="KW-0560">Oxidoreductase</keyword>
<keyword evidence="2" id="KW-0001">2Fe-2S</keyword>
<dbReference type="InterPro" id="IPR015881">
    <property type="entry name" value="ARHD_Rieske_2Fe_2S"/>
</dbReference>
<dbReference type="InterPro" id="IPR043266">
    <property type="entry name" value="RHO_NdoB-like_C"/>
</dbReference>
<evidence type="ECO:0000259" key="10">
    <source>
        <dbReference type="PROSITE" id="PS51296"/>
    </source>
</evidence>
<evidence type="ECO:0000256" key="2">
    <source>
        <dbReference type="ARBA" id="ARBA00022714"/>
    </source>
</evidence>
<keyword evidence="9" id="KW-0520">NAD</keyword>
<keyword evidence="8" id="KW-0411">Iron-sulfur</keyword>
<dbReference type="Gene3D" id="2.102.10.10">
    <property type="entry name" value="Rieske [2Fe-2S] iron-sulphur domain"/>
    <property type="match status" value="1"/>
</dbReference>
<accession>A0A1L5SM73</accession>
<dbReference type="SUPFAM" id="SSF55961">
    <property type="entry name" value="Bet v1-like"/>
    <property type="match status" value="1"/>
</dbReference>
<dbReference type="InterPro" id="IPR036922">
    <property type="entry name" value="Rieske_2Fe-2S_sf"/>
</dbReference>
<dbReference type="EMBL" id="KX155565">
    <property type="protein sequence ID" value="APP18126.1"/>
    <property type="molecule type" value="Genomic_DNA"/>
</dbReference>
<dbReference type="SUPFAM" id="SSF50022">
    <property type="entry name" value="ISP domain"/>
    <property type="match status" value="1"/>
</dbReference>
<dbReference type="InterPro" id="IPR001663">
    <property type="entry name" value="Rng_hydr_dOase-A"/>
</dbReference>
<evidence type="ECO:0000256" key="6">
    <source>
        <dbReference type="ARBA" id="ARBA00023002"/>
    </source>
</evidence>
<dbReference type="CDD" id="cd08881">
    <property type="entry name" value="RHO_alpha_C_NDO-like"/>
    <property type="match status" value="1"/>
</dbReference>
<keyword evidence="5 11" id="KW-0223">Dioxygenase</keyword>
<evidence type="ECO:0000256" key="4">
    <source>
        <dbReference type="ARBA" id="ARBA00022797"/>
    </source>
</evidence>
<dbReference type="PRINTS" id="PR00090">
    <property type="entry name" value="RNGDIOXGNASE"/>
</dbReference>
<dbReference type="PROSITE" id="PS51296">
    <property type="entry name" value="RIESKE"/>
    <property type="match status" value="1"/>
</dbReference>
<evidence type="ECO:0000256" key="9">
    <source>
        <dbReference type="ARBA" id="ARBA00023027"/>
    </source>
</evidence>
<evidence type="ECO:0000313" key="11">
    <source>
        <dbReference type="EMBL" id="APP18126.1"/>
    </source>
</evidence>
<dbReference type="Gene3D" id="3.90.380.10">
    <property type="entry name" value="Naphthalene 1,2-dioxygenase Alpha Subunit, Chain A, domain 1"/>
    <property type="match status" value="1"/>
</dbReference>
<evidence type="ECO:0000256" key="3">
    <source>
        <dbReference type="ARBA" id="ARBA00022723"/>
    </source>
</evidence>
<dbReference type="GO" id="GO:0005506">
    <property type="term" value="F:iron ion binding"/>
    <property type="evidence" value="ECO:0007669"/>
    <property type="project" value="InterPro"/>
</dbReference>
<proteinExistence type="inferred from homology"/>
<evidence type="ECO:0000256" key="1">
    <source>
        <dbReference type="ARBA" id="ARBA00008751"/>
    </source>
</evidence>
<name>A0A1L5SM73_9BURK</name>
<dbReference type="GO" id="GO:0051213">
    <property type="term" value="F:dioxygenase activity"/>
    <property type="evidence" value="ECO:0007669"/>
    <property type="project" value="UniProtKB-KW"/>
</dbReference>
<gene>
    <name evidence="11" type="primary">nolAc</name>
</gene>
<dbReference type="PANTHER" id="PTHR43756">
    <property type="entry name" value="CHOLINE MONOOXYGENASE, CHLOROPLASTIC"/>
    <property type="match status" value="1"/>
</dbReference>